<name>A0A7R9AJS9_9CRUS</name>
<evidence type="ECO:0000313" key="3">
    <source>
        <dbReference type="Proteomes" id="UP000677054"/>
    </source>
</evidence>
<feature type="non-terminal residue" evidence="2">
    <location>
        <position position="1"/>
    </location>
</feature>
<dbReference type="Proteomes" id="UP000677054">
    <property type="component" value="Unassembled WGS sequence"/>
</dbReference>
<proteinExistence type="predicted"/>
<gene>
    <name evidence="2" type="ORF">DSTB1V02_LOCUS15382</name>
</gene>
<feature type="non-terminal residue" evidence="2">
    <location>
        <position position="94"/>
    </location>
</feature>
<dbReference type="EMBL" id="CAJPEV010041478">
    <property type="protein sequence ID" value="CAG0910006.1"/>
    <property type="molecule type" value="Genomic_DNA"/>
</dbReference>
<organism evidence="2">
    <name type="scientific">Darwinula stevensoni</name>
    <dbReference type="NCBI Taxonomy" id="69355"/>
    <lineage>
        <taxon>Eukaryota</taxon>
        <taxon>Metazoa</taxon>
        <taxon>Ecdysozoa</taxon>
        <taxon>Arthropoda</taxon>
        <taxon>Crustacea</taxon>
        <taxon>Oligostraca</taxon>
        <taxon>Ostracoda</taxon>
        <taxon>Podocopa</taxon>
        <taxon>Podocopida</taxon>
        <taxon>Darwinulocopina</taxon>
        <taxon>Darwinuloidea</taxon>
        <taxon>Darwinulidae</taxon>
        <taxon>Darwinula</taxon>
    </lineage>
</organism>
<feature type="region of interest" description="Disordered" evidence="1">
    <location>
        <begin position="1"/>
        <end position="94"/>
    </location>
</feature>
<dbReference type="AlphaFoldDB" id="A0A7R9AJS9"/>
<feature type="compositionally biased region" description="Basic and acidic residues" evidence="1">
    <location>
        <begin position="1"/>
        <end position="32"/>
    </location>
</feature>
<evidence type="ECO:0000313" key="2">
    <source>
        <dbReference type="EMBL" id="CAD7255637.1"/>
    </source>
</evidence>
<feature type="compositionally biased region" description="Basic and acidic residues" evidence="1">
    <location>
        <begin position="84"/>
        <end position="94"/>
    </location>
</feature>
<dbReference type="EMBL" id="LR940996">
    <property type="protein sequence ID" value="CAD7255637.1"/>
    <property type="molecule type" value="Genomic_DNA"/>
</dbReference>
<protein>
    <submittedName>
        <fullName evidence="2">Uncharacterized protein</fullName>
    </submittedName>
</protein>
<feature type="compositionally biased region" description="Polar residues" evidence="1">
    <location>
        <begin position="33"/>
        <end position="51"/>
    </location>
</feature>
<evidence type="ECO:0000256" key="1">
    <source>
        <dbReference type="SAM" id="MobiDB-lite"/>
    </source>
</evidence>
<reference evidence="2" key="1">
    <citation type="submission" date="2020-11" db="EMBL/GenBank/DDBJ databases">
        <authorList>
            <person name="Tran Van P."/>
        </authorList>
    </citation>
    <scope>NUCLEOTIDE SEQUENCE</scope>
</reference>
<sequence>AKHEVAGRTLGKDSQKQVAEKGREQGEMETEKQFNSSEKPPNKSADPSNEIQQHHHGSDEQVVTVMEPFEAPLAEEGSLQSEQRNQELEPKVTK</sequence>
<accession>A0A7R9AJS9</accession>
<keyword evidence="3" id="KW-1185">Reference proteome</keyword>